<dbReference type="InterPro" id="IPR003439">
    <property type="entry name" value="ABC_transporter-like_ATP-bd"/>
</dbReference>
<evidence type="ECO:0000256" key="6">
    <source>
        <dbReference type="ARBA" id="ARBA00023136"/>
    </source>
</evidence>
<dbReference type="PROSITE" id="PS50893">
    <property type="entry name" value="ABC_TRANSPORTER_2"/>
    <property type="match status" value="1"/>
</dbReference>
<name>A0ABR5P1W7_9LACO</name>
<keyword evidence="4" id="KW-0067">ATP-binding</keyword>
<dbReference type="InterPro" id="IPR003593">
    <property type="entry name" value="AAA+_ATPase"/>
</dbReference>
<keyword evidence="3" id="KW-0547">Nucleotide-binding</keyword>
<dbReference type="Gene3D" id="1.20.1560.10">
    <property type="entry name" value="ABC transporter type 1, transmembrane domain"/>
    <property type="match status" value="1"/>
</dbReference>
<keyword evidence="5" id="KW-1133">Transmembrane helix</keyword>
<dbReference type="Gene3D" id="3.40.50.300">
    <property type="entry name" value="P-loop containing nucleotide triphosphate hydrolases"/>
    <property type="match status" value="1"/>
</dbReference>
<dbReference type="SUPFAM" id="SSF90123">
    <property type="entry name" value="ABC transporter transmembrane region"/>
    <property type="match status" value="1"/>
</dbReference>
<dbReference type="InterPro" id="IPR017871">
    <property type="entry name" value="ABC_transporter-like_CS"/>
</dbReference>
<accession>A0ABR5P1W7</accession>
<evidence type="ECO:0000256" key="3">
    <source>
        <dbReference type="ARBA" id="ARBA00022741"/>
    </source>
</evidence>
<dbReference type="Pfam" id="PF00005">
    <property type="entry name" value="ABC_tran"/>
    <property type="match status" value="1"/>
</dbReference>
<evidence type="ECO:0000256" key="4">
    <source>
        <dbReference type="ARBA" id="ARBA00022840"/>
    </source>
</evidence>
<evidence type="ECO:0000259" key="8">
    <source>
        <dbReference type="PROSITE" id="PS50929"/>
    </source>
</evidence>
<evidence type="ECO:0000313" key="9">
    <source>
        <dbReference type="EMBL" id="KRK60690.1"/>
    </source>
</evidence>
<feature type="domain" description="ABC transmembrane type-1" evidence="8">
    <location>
        <begin position="1"/>
        <end position="36"/>
    </location>
</feature>
<dbReference type="InterPro" id="IPR039421">
    <property type="entry name" value="Type_1_exporter"/>
</dbReference>
<keyword evidence="6" id="KW-0472">Membrane</keyword>
<keyword evidence="2" id="KW-0812">Transmembrane</keyword>
<dbReference type="InterPro" id="IPR027417">
    <property type="entry name" value="P-loop_NTPase"/>
</dbReference>
<dbReference type="PANTHER" id="PTHR43394">
    <property type="entry name" value="ATP-DEPENDENT PERMEASE MDL1, MITOCHONDRIAL"/>
    <property type="match status" value="1"/>
</dbReference>
<organism evidence="9 10">
    <name type="scientific">Limosilactobacillus antri DSM 16041</name>
    <dbReference type="NCBI Taxonomy" id="525309"/>
    <lineage>
        <taxon>Bacteria</taxon>
        <taxon>Bacillati</taxon>
        <taxon>Bacillota</taxon>
        <taxon>Bacilli</taxon>
        <taxon>Lactobacillales</taxon>
        <taxon>Lactobacillaceae</taxon>
        <taxon>Limosilactobacillus</taxon>
    </lineage>
</organism>
<dbReference type="EMBL" id="AZDK01000002">
    <property type="protein sequence ID" value="KRK60690.1"/>
    <property type="molecule type" value="Genomic_DNA"/>
</dbReference>
<dbReference type="PROSITE" id="PS00211">
    <property type="entry name" value="ABC_TRANSPORTER_1"/>
    <property type="match status" value="1"/>
</dbReference>
<evidence type="ECO:0000256" key="1">
    <source>
        <dbReference type="ARBA" id="ARBA00004651"/>
    </source>
</evidence>
<evidence type="ECO:0000259" key="7">
    <source>
        <dbReference type="PROSITE" id="PS50893"/>
    </source>
</evidence>
<dbReference type="InterPro" id="IPR036640">
    <property type="entry name" value="ABC1_TM_sf"/>
</dbReference>
<dbReference type="PANTHER" id="PTHR43394:SF1">
    <property type="entry name" value="ATP-BINDING CASSETTE SUB-FAMILY B MEMBER 10, MITOCHONDRIAL"/>
    <property type="match status" value="1"/>
</dbReference>
<comment type="subcellular location">
    <subcellularLocation>
        <location evidence="1">Cell membrane</location>
        <topology evidence="1">Multi-pass membrane protein</topology>
    </subcellularLocation>
</comment>
<dbReference type="InterPro" id="IPR011527">
    <property type="entry name" value="ABC1_TM_dom"/>
</dbReference>
<evidence type="ECO:0000256" key="5">
    <source>
        <dbReference type="ARBA" id="ARBA00022989"/>
    </source>
</evidence>
<comment type="caution">
    <text evidence="9">The sequence shown here is derived from an EMBL/GenBank/DDBJ whole genome shotgun (WGS) entry which is preliminary data.</text>
</comment>
<reference evidence="9 10" key="1">
    <citation type="journal article" date="2015" name="Genome Announc.">
        <title>Expanding the biotechnology potential of lactobacilli through comparative genomics of 213 strains and associated genera.</title>
        <authorList>
            <person name="Sun Z."/>
            <person name="Harris H.M."/>
            <person name="McCann A."/>
            <person name="Guo C."/>
            <person name="Argimon S."/>
            <person name="Zhang W."/>
            <person name="Yang X."/>
            <person name="Jeffery I.B."/>
            <person name="Cooney J.C."/>
            <person name="Kagawa T.F."/>
            <person name="Liu W."/>
            <person name="Song Y."/>
            <person name="Salvetti E."/>
            <person name="Wrobel A."/>
            <person name="Rasinkangas P."/>
            <person name="Parkhill J."/>
            <person name="Rea M.C."/>
            <person name="O'Sullivan O."/>
            <person name="Ritari J."/>
            <person name="Douillard F.P."/>
            <person name="Paul Ross R."/>
            <person name="Yang R."/>
            <person name="Briner A.E."/>
            <person name="Felis G.E."/>
            <person name="de Vos W.M."/>
            <person name="Barrangou R."/>
            <person name="Klaenhammer T.R."/>
            <person name="Caufield P.W."/>
            <person name="Cui Y."/>
            <person name="Zhang H."/>
            <person name="O'Toole P.W."/>
        </authorList>
    </citation>
    <scope>NUCLEOTIDE SEQUENCE [LARGE SCALE GENOMIC DNA]</scope>
    <source>
        <strain evidence="9 10">DSM 16041</strain>
    </source>
</reference>
<evidence type="ECO:0000313" key="10">
    <source>
        <dbReference type="Proteomes" id="UP000051883"/>
    </source>
</evidence>
<gene>
    <name evidence="9" type="ORF">FC31_GL000722</name>
</gene>
<sequence>MNRTLSMGTLISFLMYLFQMMSPVLMVTQLFNELAKTSGSTERIQEMLDEDEEKARAEKAVAVIDQPLKLEHVDFAYEEGKQILYDVNVVAKPNTVGAFAGPSDGGKTTIFSLIERFYQPTAGQIMLGDENIEDINLGVWREQIGLVGQNSAVMPGTIRENLVYGLDREVSDEELWQVLKMAYADQFVRELEYQLDTQIGERGIKISGGQRQRIAIARAFLRDPKILMLDEATASLDSESEAMVQKALASLMKGRTTLIIAHRLSTIVDADQIYFIDHGTVSGAGTHEELIQTTPLYAEYVHNQFKQ</sequence>
<dbReference type="SMART" id="SM00382">
    <property type="entry name" value="AAA"/>
    <property type="match status" value="1"/>
</dbReference>
<feature type="domain" description="ABC transporter" evidence="7">
    <location>
        <begin position="68"/>
        <end position="303"/>
    </location>
</feature>
<dbReference type="SUPFAM" id="SSF52540">
    <property type="entry name" value="P-loop containing nucleoside triphosphate hydrolases"/>
    <property type="match status" value="1"/>
</dbReference>
<evidence type="ECO:0000256" key="2">
    <source>
        <dbReference type="ARBA" id="ARBA00022692"/>
    </source>
</evidence>
<proteinExistence type="predicted"/>
<dbReference type="Proteomes" id="UP000051883">
    <property type="component" value="Unassembled WGS sequence"/>
</dbReference>
<dbReference type="PROSITE" id="PS50929">
    <property type="entry name" value="ABC_TM1F"/>
    <property type="match status" value="1"/>
</dbReference>
<protein>
    <submittedName>
        <fullName evidence="9">ABC superfamily ATP binding cassette transporter, ABC protein</fullName>
    </submittedName>
</protein>
<keyword evidence="10" id="KW-1185">Reference proteome</keyword>